<gene>
    <name evidence="2" type="ORF">NLI96_g5128</name>
</gene>
<reference evidence="2" key="1">
    <citation type="submission" date="2022-07" db="EMBL/GenBank/DDBJ databases">
        <title>Genome Sequence of Physisporinus lineatus.</title>
        <authorList>
            <person name="Buettner E."/>
        </authorList>
    </citation>
    <scope>NUCLEOTIDE SEQUENCE</scope>
    <source>
        <strain evidence="2">VT162</strain>
    </source>
</reference>
<sequence>MEFIKEEEIHEGIPSLSSHNLGEELDALMDKDIDLSAPYSFCKVYPSTPNPGLHLSSLGYIGVPLNEREAQVLKSVATEAPYAVHGLGHPGPLAEKSKGIWAIGADQVTFEGPQWKLFVDEIVEDVCASLDIRCSTSQLSWKMTNLVLCETGAHTEPDKTAHRSEDKIATFVIALPSKFTGGATHLSYGALRTTYDHSASCPFEMTVMAWFQDVIPWMGPITDGYKLVVAFDLSHTVTLPRPVSGTSGEFLCAALRILSRVAKEKKGAFGKALYLFPQLYAGLKSVQDLNRLDSHKAQLLEMACCSVGLRVGFTTIRHWLRSENKEDNDGDGDGDSDSEGSCSSWCEDDIDILRAEDISSLDGQPILKSLYFDDLTGPTPNGLVILEKMKREEGKFMKGIVKEWSCCTPMFYFAWYRVTERVGLLFWPDGIEMKKKYRGYIPAACNDAFNIISSTPSAMDLALKRYLVSQASKCKEAEQVVDALCYLGILWRDISVYTDALNICQDVMKDFILPSSRDNDIVAAINCFGFEEIQKRLDTFLVYPSLEALRLLGHLQDQLATHSDETLRQKVTPWLRHHALNITAGVDVKEGSQGDAKILYSLVTCYREFGFLKDKLVPRLLLNQNHQFLRTMASEIKQDERFQPTEMRTEIVDQLWELSISHACTELRLHEKKTVPDWQRAGPKLVLAKEYITLCLETGEYHFLKSVFQAIYDGTSGNSWDEPARSIFIPLLSWGSTFTRNNDVWKSLPFWIELAEKCTTTFLDATDRRDGFQSHIILGIAHFKGGSEYLMKSILPRLDGEILRNEECGPYASKILDVFAGPEATLEHDRLGSKLMAKYAEFGPLHGRSDALNCFKNCFRFRDPSALSALVQRLYIIKPPRDWVTMNMTLFSDLVKFSPDPVGTLACCEEHRQEALEILKPLRTREENLRAILGDQYEWVVSVLSDVESAESGKRLRPQCGVVGRSQGPQKRRRK</sequence>
<feature type="region of interest" description="Disordered" evidence="1">
    <location>
        <begin position="324"/>
        <end position="343"/>
    </location>
</feature>
<evidence type="ECO:0000313" key="3">
    <source>
        <dbReference type="Proteomes" id="UP001212997"/>
    </source>
</evidence>
<evidence type="ECO:0000313" key="2">
    <source>
        <dbReference type="EMBL" id="KAJ3485212.1"/>
    </source>
</evidence>
<comment type="caution">
    <text evidence="2">The sequence shown here is derived from an EMBL/GenBank/DDBJ whole genome shotgun (WGS) entry which is preliminary data.</text>
</comment>
<protein>
    <submittedName>
        <fullName evidence="2">Uncharacterized protein</fullName>
    </submittedName>
</protein>
<dbReference type="PANTHER" id="PTHR33099:SF13">
    <property type="entry name" value="F-BOX DOMAIN-CONTAINING PROTEIN-RELATED"/>
    <property type="match status" value="1"/>
</dbReference>
<dbReference type="Proteomes" id="UP001212997">
    <property type="component" value="Unassembled WGS sequence"/>
</dbReference>
<name>A0AAD5V404_9APHY</name>
<evidence type="ECO:0000256" key="1">
    <source>
        <dbReference type="SAM" id="MobiDB-lite"/>
    </source>
</evidence>
<feature type="compositionally biased region" description="Acidic residues" evidence="1">
    <location>
        <begin position="328"/>
        <end position="338"/>
    </location>
</feature>
<dbReference type="EMBL" id="JANAWD010000161">
    <property type="protein sequence ID" value="KAJ3485212.1"/>
    <property type="molecule type" value="Genomic_DNA"/>
</dbReference>
<keyword evidence="3" id="KW-1185">Reference proteome</keyword>
<dbReference type="AlphaFoldDB" id="A0AAD5V404"/>
<organism evidence="2 3">
    <name type="scientific">Meripilus lineatus</name>
    <dbReference type="NCBI Taxonomy" id="2056292"/>
    <lineage>
        <taxon>Eukaryota</taxon>
        <taxon>Fungi</taxon>
        <taxon>Dikarya</taxon>
        <taxon>Basidiomycota</taxon>
        <taxon>Agaricomycotina</taxon>
        <taxon>Agaricomycetes</taxon>
        <taxon>Polyporales</taxon>
        <taxon>Meripilaceae</taxon>
        <taxon>Meripilus</taxon>
    </lineage>
</organism>
<accession>A0AAD5V404</accession>
<proteinExistence type="predicted"/>
<dbReference type="PANTHER" id="PTHR33099">
    <property type="entry name" value="FE2OG DIOXYGENASE DOMAIN-CONTAINING PROTEIN"/>
    <property type="match status" value="1"/>
</dbReference>